<dbReference type="SMART" id="SM00091">
    <property type="entry name" value="PAS"/>
    <property type="match status" value="1"/>
</dbReference>
<accession>A0ABQ4Q484</accession>
<dbReference type="InterPro" id="IPR052155">
    <property type="entry name" value="Biofilm_reg_signaling"/>
</dbReference>
<feature type="transmembrane region" description="Helical" evidence="1">
    <location>
        <begin position="79"/>
        <end position="102"/>
    </location>
</feature>
<sequence length="898" mass="98278">MHPPSRTTHRYHLFARAAALALAAASLLVILAWVAGFAPLTVMQPEWLRVEPSLALGMLLCSGALLPCALSPPTGAARVLAHLAAAGALLLGLLSLCEYLAVRDLGTARLLVAHGGRMSMISAVIFILLSLALMLRIEDARPRAAELLILLAALNAFVPAIGYLYGKSALYEIDYYGMIGLPVTLAFLLLCAAMFAARPECGAMRLLTNGSAGGITARRLLPAALLIPILFERLQFWGYQAGYYDITFGMILITLSSMLVFGLLIAWTARLLLRLDEQRNEAGVALNETLDVLESNLNALSATNARLQAEASVRRTAEENLFHEHERAQVTLNSIGDGVITTDTDGRIAYMNPAAESMSGWKLAEAAGMPIYEVFRILDPVTREPVMRGVSGTVQQDRVTHVPPNAILIHRDGSESAVNDSCAPIHAPDGKVIGAVLVFHDVSAVRALSQRMSWLAQHDSLTDLPNRFLLNDRLSQSIALALKRDTRCAVLFLDLDRFKHVNDTLGHYIGDRLLIEIVARLRGIVRDPDTIARHGGDEFVVLLQEASDGYQAARVAKTILETLTEPYLIESHELHITCSIGISICPEDGEDADTLVKHAEAAMYQAKAHGRNNYQFFKRRINERAIKRFALEGSLRRAIAREEPAICFQPKMAIATREVVGAEALLRWHDRHSGPVSPSQFIPIAEESGLIIQMGEWVLRKACAQNRAWQDAGLRPIPVAVNVSAVQFRDHHFLDLVARVLHETGLPPQFLELEVTESVTMHDLERTVTLLEALKAMGVGLSIDDFGTGYSSLSYLKRFPIDTLKIDRSFVHDVTVDADSAAITRAIISMARSMNHKVIAEGVETEEQFAFLRAEGCDQVQGYYVSGPLPAADFRQAFLLPAAAPLTDAPLPTGARQQ</sequence>
<dbReference type="InterPro" id="IPR035965">
    <property type="entry name" value="PAS-like_dom_sf"/>
</dbReference>
<feature type="domain" description="PAS" evidence="2">
    <location>
        <begin position="324"/>
        <end position="397"/>
    </location>
</feature>
<dbReference type="Gene3D" id="3.30.450.20">
    <property type="entry name" value="PAS domain"/>
    <property type="match status" value="1"/>
</dbReference>
<dbReference type="CDD" id="cd01949">
    <property type="entry name" value="GGDEF"/>
    <property type="match status" value="1"/>
</dbReference>
<gene>
    <name evidence="5" type="ORF">NCCP691_20160</name>
</gene>
<evidence type="ECO:0000313" key="6">
    <source>
        <dbReference type="Proteomes" id="UP000887222"/>
    </source>
</evidence>
<feature type="domain" description="EAL" evidence="3">
    <location>
        <begin position="628"/>
        <end position="882"/>
    </location>
</feature>
<dbReference type="SUPFAM" id="SSF55785">
    <property type="entry name" value="PYP-like sensor domain (PAS domain)"/>
    <property type="match status" value="1"/>
</dbReference>
<evidence type="ECO:0000259" key="2">
    <source>
        <dbReference type="PROSITE" id="PS50112"/>
    </source>
</evidence>
<evidence type="ECO:0000256" key="1">
    <source>
        <dbReference type="SAM" id="Phobius"/>
    </source>
</evidence>
<protein>
    <recommendedName>
        <fullName evidence="7">PAS domain S-box-containing protein/diguanylate cyclase (GGDEF)-like protein</fullName>
    </recommendedName>
</protein>
<proteinExistence type="predicted"/>
<dbReference type="PANTHER" id="PTHR44757">
    <property type="entry name" value="DIGUANYLATE CYCLASE DGCP"/>
    <property type="match status" value="1"/>
</dbReference>
<dbReference type="CDD" id="cd01948">
    <property type="entry name" value="EAL"/>
    <property type="match status" value="1"/>
</dbReference>
<keyword evidence="1" id="KW-0472">Membrane</keyword>
<reference evidence="5 6" key="1">
    <citation type="journal article" date="2022" name="Int. J. Syst. Evol. Microbiol.">
        <title>Noviherbaspirillum aridicola sp. nov., isolated from an arid soil in Pakistan.</title>
        <authorList>
            <person name="Khan I.U."/>
            <person name="Saqib M."/>
            <person name="Amin A."/>
            <person name="Hussain F."/>
            <person name="Li L."/>
            <person name="Liu Y.H."/>
            <person name="Fang B.Z."/>
            <person name="Ahmed I."/>
            <person name="Li W.J."/>
        </authorList>
    </citation>
    <scope>NUCLEOTIDE SEQUENCE [LARGE SCALE GENOMIC DNA]</scope>
    <source>
        <strain evidence="5 6">NCCP-691</strain>
    </source>
</reference>
<dbReference type="RefSeq" id="WP_220808170.1">
    <property type="nucleotide sequence ID" value="NZ_BPMK01000008.1"/>
</dbReference>
<feature type="transmembrane region" description="Helical" evidence="1">
    <location>
        <begin position="12"/>
        <end position="34"/>
    </location>
</feature>
<dbReference type="PROSITE" id="PS50883">
    <property type="entry name" value="EAL"/>
    <property type="match status" value="1"/>
</dbReference>
<dbReference type="SUPFAM" id="SSF55073">
    <property type="entry name" value="Nucleotide cyclase"/>
    <property type="match status" value="1"/>
</dbReference>
<dbReference type="PROSITE" id="PS50112">
    <property type="entry name" value="PAS"/>
    <property type="match status" value="1"/>
</dbReference>
<name>A0ABQ4Q484_9BURK</name>
<dbReference type="InterPro" id="IPR000160">
    <property type="entry name" value="GGDEF_dom"/>
</dbReference>
<evidence type="ECO:0000259" key="4">
    <source>
        <dbReference type="PROSITE" id="PS50887"/>
    </source>
</evidence>
<keyword evidence="6" id="KW-1185">Reference proteome</keyword>
<dbReference type="PANTHER" id="PTHR44757:SF2">
    <property type="entry name" value="BIOFILM ARCHITECTURE MAINTENANCE PROTEIN MBAA"/>
    <property type="match status" value="1"/>
</dbReference>
<dbReference type="Pfam" id="PF08448">
    <property type="entry name" value="PAS_4"/>
    <property type="match status" value="1"/>
</dbReference>
<dbReference type="NCBIfam" id="TIGR00254">
    <property type="entry name" value="GGDEF"/>
    <property type="match status" value="1"/>
</dbReference>
<dbReference type="PROSITE" id="PS50887">
    <property type="entry name" value="GGDEF"/>
    <property type="match status" value="1"/>
</dbReference>
<dbReference type="InterPro" id="IPR029787">
    <property type="entry name" value="Nucleotide_cyclase"/>
</dbReference>
<feature type="transmembrane region" description="Helical" evidence="1">
    <location>
        <begin position="178"/>
        <end position="199"/>
    </location>
</feature>
<dbReference type="InterPro" id="IPR043128">
    <property type="entry name" value="Rev_trsase/Diguanyl_cyclase"/>
</dbReference>
<dbReference type="InterPro" id="IPR000014">
    <property type="entry name" value="PAS"/>
</dbReference>
<feature type="transmembrane region" description="Helical" evidence="1">
    <location>
        <begin position="246"/>
        <end position="269"/>
    </location>
</feature>
<dbReference type="Pfam" id="PF00563">
    <property type="entry name" value="EAL"/>
    <property type="match status" value="1"/>
</dbReference>
<feature type="domain" description="GGDEF" evidence="4">
    <location>
        <begin position="486"/>
        <end position="619"/>
    </location>
</feature>
<dbReference type="InterPro" id="IPR013656">
    <property type="entry name" value="PAS_4"/>
</dbReference>
<evidence type="ECO:0000259" key="3">
    <source>
        <dbReference type="PROSITE" id="PS50883"/>
    </source>
</evidence>
<evidence type="ECO:0000313" key="5">
    <source>
        <dbReference type="EMBL" id="GIZ52002.1"/>
    </source>
</evidence>
<dbReference type="Proteomes" id="UP000887222">
    <property type="component" value="Unassembled WGS sequence"/>
</dbReference>
<dbReference type="Gene3D" id="3.20.20.450">
    <property type="entry name" value="EAL domain"/>
    <property type="match status" value="1"/>
</dbReference>
<dbReference type="Pfam" id="PF00990">
    <property type="entry name" value="GGDEF"/>
    <property type="match status" value="1"/>
</dbReference>
<comment type="caution">
    <text evidence="5">The sequence shown here is derived from an EMBL/GenBank/DDBJ whole genome shotgun (WGS) entry which is preliminary data.</text>
</comment>
<dbReference type="InterPro" id="IPR001633">
    <property type="entry name" value="EAL_dom"/>
</dbReference>
<keyword evidence="1" id="KW-0812">Transmembrane</keyword>
<dbReference type="SUPFAM" id="SSF141868">
    <property type="entry name" value="EAL domain-like"/>
    <property type="match status" value="1"/>
</dbReference>
<dbReference type="SMART" id="SM00267">
    <property type="entry name" value="GGDEF"/>
    <property type="match status" value="1"/>
</dbReference>
<dbReference type="CDD" id="cd00130">
    <property type="entry name" value="PAS"/>
    <property type="match status" value="1"/>
</dbReference>
<feature type="transmembrane region" description="Helical" evidence="1">
    <location>
        <begin position="114"/>
        <end position="135"/>
    </location>
</feature>
<organism evidence="5 6">
    <name type="scientific">Noviherbaspirillum aridicola</name>
    <dbReference type="NCBI Taxonomy" id="2849687"/>
    <lineage>
        <taxon>Bacteria</taxon>
        <taxon>Pseudomonadati</taxon>
        <taxon>Pseudomonadota</taxon>
        <taxon>Betaproteobacteria</taxon>
        <taxon>Burkholderiales</taxon>
        <taxon>Oxalobacteraceae</taxon>
        <taxon>Noviherbaspirillum</taxon>
    </lineage>
</organism>
<dbReference type="NCBIfam" id="TIGR00229">
    <property type="entry name" value="sensory_box"/>
    <property type="match status" value="1"/>
</dbReference>
<evidence type="ECO:0008006" key="7">
    <source>
        <dbReference type="Google" id="ProtNLM"/>
    </source>
</evidence>
<dbReference type="SMART" id="SM00052">
    <property type="entry name" value="EAL"/>
    <property type="match status" value="1"/>
</dbReference>
<dbReference type="EMBL" id="BPMK01000008">
    <property type="protein sequence ID" value="GIZ52002.1"/>
    <property type="molecule type" value="Genomic_DNA"/>
</dbReference>
<dbReference type="InterPro" id="IPR035919">
    <property type="entry name" value="EAL_sf"/>
</dbReference>
<feature type="transmembrane region" description="Helical" evidence="1">
    <location>
        <begin position="147"/>
        <end position="166"/>
    </location>
</feature>
<feature type="transmembrane region" description="Helical" evidence="1">
    <location>
        <begin position="54"/>
        <end position="72"/>
    </location>
</feature>
<dbReference type="Gene3D" id="3.30.70.270">
    <property type="match status" value="1"/>
</dbReference>
<keyword evidence="1" id="KW-1133">Transmembrane helix</keyword>